<dbReference type="Pfam" id="PF05269">
    <property type="entry name" value="Phage_CII"/>
    <property type="match status" value="1"/>
</dbReference>
<comment type="caution">
    <text evidence="2">The sequence shown here is derived from an EMBL/GenBank/DDBJ whole genome shotgun (WGS) entry which is preliminary data.</text>
</comment>
<dbReference type="RefSeq" id="WP_012696979.1">
    <property type="nucleotide sequence ID" value="NZ_JAJAWK010000013.1"/>
</dbReference>
<dbReference type="GO" id="GO:0003677">
    <property type="term" value="F:DNA binding"/>
    <property type="evidence" value="ECO:0007669"/>
    <property type="project" value="InterPro"/>
</dbReference>
<organism evidence="2 3">
    <name type="scientific">Laribacter hongkongensis</name>
    <dbReference type="NCBI Taxonomy" id="168471"/>
    <lineage>
        <taxon>Bacteria</taxon>
        <taxon>Pseudomonadati</taxon>
        <taxon>Pseudomonadota</taxon>
        <taxon>Betaproteobacteria</taxon>
        <taxon>Neisseriales</taxon>
        <taxon>Aquaspirillaceae</taxon>
        <taxon>Laribacter</taxon>
    </lineage>
</organism>
<dbReference type="InterPro" id="IPR010982">
    <property type="entry name" value="Lambda_DNA-bd_dom_sf"/>
</dbReference>
<evidence type="ECO:0000313" key="3">
    <source>
        <dbReference type="Proteomes" id="UP001200247"/>
    </source>
</evidence>
<evidence type="ECO:0000313" key="2">
    <source>
        <dbReference type="EMBL" id="MCG9027453.1"/>
    </source>
</evidence>
<dbReference type="SUPFAM" id="SSF47413">
    <property type="entry name" value="lambda repressor-like DNA-binding domains"/>
    <property type="match status" value="1"/>
</dbReference>
<dbReference type="Gene3D" id="1.10.260.40">
    <property type="entry name" value="lambda repressor-like DNA-binding domains"/>
    <property type="match status" value="1"/>
</dbReference>
<gene>
    <name evidence="1" type="ORF">LH440_16380</name>
    <name evidence="2" type="ORF">LH440_16425</name>
</gene>
<name>A0AAW5DAR6_9NEIS</name>
<reference evidence="2 3" key="1">
    <citation type="submission" date="2021-10" db="EMBL/GenBank/DDBJ databases">
        <title>Whole-genome sequencing analysis of Laribacter hongkongensis: virulence gene profiles, carbohydrate-active enzyme prediction, and antimicrobial resistance characterization.</title>
        <authorList>
            <person name="Yuan P."/>
            <person name="Zhan Y."/>
            <person name="Chen D."/>
        </authorList>
    </citation>
    <scope>NUCLEOTIDE SEQUENCE [LARGE SCALE GENOMIC DNA]</scope>
    <source>
        <strain evidence="2 3">W67</strain>
    </source>
</reference>
<sequence>MNQSSQEHAENTRNIEAALLRALAETGQSRVARTMGLDDATVSKMKGGEIMKMAGFLAALGMKPVKNTALTVERDDFMAMKRFACNWLMADISADEESKRG</sequence>
<dbReference type="EMBL" id="JAJAXM010000065">
    <property type="protein sequence ID" value="MCG9027444.1"/>
    <property type="molecule type" value="Genomic_DNA"/>
</dbReference>
<dbReference type="GeneID" id="75110265"/>
<dbReference type="GO" id="GO:0006355">
    <property type="term" value="P:regulation of DNA-templated transcription"/>
    <property type="evidence" value="ECO:0007669"/>
    <property type="project" value="InterPro"/>
</dbReference>
<accession>A0AAW5DAR6</accession>
<evidence type="ECO:0000313" key="1">
    <source>
        <dbReference type="EMBL" id="MCG9027444.1"/>
    </source>
</evidence>
<dbReference type="InterPro" id="IPR007933">
    <property type="entry name" value="Transcrpt_activ_CII"/>
</dbReference>
<dbReference type="Proteomes" id="UP001200247">
    <property type="component" value="Unassembled WGS sequence"/>
</dbReference>
<proteinExistence type="predicted"/>
<dbReference type="AlphaFoldDB" id="A0AAW5DAR6"/>
<protein>
    <submittedName>
        <fullName evidence="2">CII family transcriptional regulator</fullName>
    </submittedName>
</protein>
<dbReference type="EMBL" id="JAJAXM010000067">
    <property type="protein sequence ID" value="MCG9027453.1"/>
    <property type="molecule type" value="Genomic_DNA"/>
</dbReference>